<keyword evidence="3" id="KW-1185">Reference proteome</keyword>
<dbReference type="Proteomes" id="UP000789390">
    <property type="component" value="Unassembled WGS sequence"/>
</dbReference>
<sequence>MEIKWSEFAILMLITFLFLTPSAEGKGFGKCDEDWECGEGFYCSSNFCETCVPCEKVFYRQSPSSSCAKSVSNCGDCLNGFQADDWSDQKFFHKCLPVKSSDSSVVTSAVSRQSAWSVFFLSLFGWIIISLY</sequence>
<feature type="chain" id="PRO_5035297135" description="TNFR-Cys domain-containing protein" evidence="1">
    <location>
        <begin position="26"/>
        <end position="132"/>
    </location>
</feature>
<proteinExistence type="predicted"/>
<gene>
    <name evidence="2" type="ORF">DGAL_LOCUS12138</name>
</gene>
<feature type="signal peptide" evidence="1">
    <location>
        <begin position="1"/>
        <end position="25"/>
    </location>
</feature>
<evidence type="ECO:0000313" key="3">
    <source>
        <dbReference type="Proteomes" id="UP000789390"/>
    </source>
</evidence>
<evidence type="ECO:0000313" key="2">
    <source>
        <dbReference type="EMBL" id="CAH0108738.1"/>
    </source>
</evidence>
<dbReference type="EMBL" id="CAKKLH010000287">
    <property type="protein sequence ID" value="CAH0108738.1"/>
    <property type="molecule type" value="Genomic_DNA"/>
</dbReference>
<evidence type="ECO:0000256" key="1">
    <source>
        <dbReference type="SAM" id="SignalP"/>
    </source>
</evidence>
<reference evidence="2" key="1">
    <citation type="submission" date="2021-11" db="EMBL/GenBank/DDBJ databases">
        <authorList>
            <person name="Schell T."/>
        </authorList>
    </citation>
    <scope>NUCLEOTIDE SEQUENCE</scope>
    <source>
        <strain evidence="2">M5</strain>
    </source>
</reference>
<comment type="caution">
    <text evidence="2">The sequence shown here is derived from an EMBL/GenBank/DDBJ whole genome shotgun (WGS) entry which is preliminary data.</text>
</comment>
<organism evidence="2 3">
    <name type="scientific">Daphnia galeata</name>
    <dbReference type="NCBI Taxonomy" id="27404"/>
    <lineage>
        <taxon>Eukaryota</taxon>
        <taxon>Metazoa</taxon>
        <taxon>Ecdysozoa</taxon>
        <taxon>Arthropoda</taxon>
        <taxon>Crustacea</taxon>
        <taxon>Branchiopoda</taxon>
        <taxon>Diplostraca</taxon>
        <taxon>Cladocera</taxon>
        <taxon>Anomopoda</taxon>
        <taxon>Daphniidae</taxon>
        <taxon>Daphnia</taxon>
    </lineage>
</organism>
<evidence type="ECO:0008006" key="4">
    <source>
        <dbReference type="Google" id="ProtNLM"/>
    </source>
</evidence>
<keyword evidence="1" id="KW-0732">Signal</keyword>
<dbReference type="AlphaFoldDB" id="A0A8J2RS72"/>
<accession>A0A8J2RS72</accession>
<name>A0A8J2RS72_9CRUS</name>
<dbReference type="OrthoDB" id="6367802at2759"/>
<protein>
    <recommendedName>
        <fullName evidence="4">TNFR-Cys domain-containing protein</fullName>
    </recommendedName>
</protein>